<dbReference type="PANTHER" id="PTHR12916:SF13">
    <property type="entry name" value="SUSHI, VON WILLEBRAND FACTOR TYPE A, EGF AND PENTRAXIN DOMAIN-CONTAINING PROTEIN 1-LIKE"/>
    <property type="match status" value="1"/>
</dbReference>
<dbReference type="GO" id="GO:0005509">
    <property type="term" value="F:calcium ion binding"/>
    <property type="evidence" value="ECO:0007669"/>
    <property type="project" value="InterPro"/>
</dbReference>
<evidence type="ECO:0000256" key="5">
    <source>
        <dbReference type="ARBA" id="ARBA00023180"/>
    </source>
</evidence>
<organism evidence="8 9">
    <name type="scientific">Lingula anatina</name>
    <name type="common">Brachiopod</name>
    <name type="synonym">Lingula unguis</name>
    <dbReference type="NCBI Taxonomy" id="7574"/>
    <lineage>
        <taxon>Eukaryota</taxon>
        <taxon>Metazoa</taxon>
        <taxon>Spiralia</taxon>
        <taxon>Lophotrochozoa</taxon>
        <taxon>Brachiopoda</taxon>
        <taxon>Linguliformea</taxon>
        <taxon>Lingulata</taxon>
        <taxon>Lingulida</taxon>
        <taxon>Linguloidea</taxon>
        <taxon>Lingulidae</taxon>
        <taxon>Lingula</taxon>
    </lineage>
</organism>
<keyword evidence="5" id="KW-0325">Glycoprotein</keyword>
<dbReference type="InterPro" id="IPR001881">
    <property type="entry name" value="EGF-like_Ca-bd_dom"/>
</dbReference>
<dbReference type="PROSITE" id="PS00010">
    <property type="entry name" value="ASX_HYDROXYL"/>
    <property type="match status" value="3"/>
</dbReference>
<evidence type="ECO:0000256" key="6">
    <source>
        <dbReference type="PROSITE-ProRule" id="PRU00076"/>
    </source>
</evidence>
<feature type="disulfide bond" evidence="6">
    <location>
        <begin position="164"/>
        <end position="173"/>
    </location>
</feature>
<feature type="domain" description="EGF-like" evidence="7">
    <location>
        <begin position="61"/>
        <end position="98"/>
    </location>
</feature>
<reference evidence="9" key="1">
    <citation type="submission" date="2025-08" db="UniProtKB">
        <authorList>
            <consortium name="RefSeq"/>
        </authorList>
    </citation>
    <scope>IDENTIFICATION</scope>
    <source>
        <tissue evidence="9">Gonads</tissue>
    </source>
</reference>
<dbReference type="CDD" id="cd00054">
    <property type="entry name" value="EGF_CA"/>
    <property type="match status" value="3"/>
</dbReference>
<name>A0A1S3JXR2_LINAN</name>
<dbReference type="InterPro" id="IPR000742">
    <property type="entry name" value="EGF"/>
</dbReference>
<dbReference type="FunFam" id="2.10.25.10:FF:000472">
    <property type="entry name" value="Uncharacterized protein, isoform A"/>
    <property type="match status" value="1"/>
</dbReference>
<sequence>MGLGTGPSNILIKIAEAVHIRTKQPDLNRQGGYDLPAIYLTVLQRDAEEPRGEQVTVTTQDIDECASSPCSNGTEQCIDRENGFVCECSPGYSGVFCEIDINECSSSPCLNGGTCKDEVNKFTCVCLPGYAGRRCEIDIDECYWTQCENNGTCTDFINGYQCHCIPYTTGRHCQYSM</sequence>
<evidence type="ECO:0000313" key="8">
    <source>
        <dbReference type="Proteomes" id="UP000085678"/>
    </source>
</evidence>
<evidence type="ECO:0000256" key="2">
    <source>
        <dbReference type="ARBA" id="ARBA00022729"/>
    </source>
</evidence>
<dbReference type="PROSITE" id="PS01186">
    <property type="entry name" value="EGF_2"/>
    <property type="match status" value="2"/>
</dbReference>
<dbReference type="PROSITE" id="PS00022">
    <property type="entry name" value="EGF_1"/>
    <property type="match status" value="3"/>
</dbReference>
<keyword evidence="2" id="KW-0732">Signal</keyword>
<evidence type="ECO:0000256" key="3">
    <source>
        <dbReference type="ARBA" id="ARBA00022737"/>
    </source>
</evidence>
<dbReference type="AlphaFoldDB" id="A0A1S3JXR2"/>
<keyword evidence="4 6" id="KW-1015">Disulfide bond</keyword>
<evidence type="ECO:0000256" key="4">
    <source>
        <dbReference type="ARBA" id="ARBA00023157"/>
    </source>
</evidence>
<dbReference type="Proteomes" id="UP000085678">
    <property type="component" value="Unplaced"/>
</dbReference>
<dbReference type="PRINTS" id="PR00010">
    <property type="entry name" value="EGFBLOOD"/>
</dbReference>
<dbReference type="SMART" id="SM00181">
    <property type="entry name" value="EGF"/>
    <property type="match status" value="3"/>
</dbReference>
<evidence type="ECO:0000256" key="1">
    <source>
        <dbReference type="ARBA" id="ARBA00022536"/>
    </source>
</evidence>
<dbReference type="OrthoDB" id="430340at2759"/>
<feature type="disulfide bond" evidence="6">
    <location>
        <begin position="126"/>
        <end position="135"/>
    </location>
</feature>
<dbReference type="InParanoid" id="A0A1S3JXR2"/>
<dbReference type="InterPro" id="IPR013032">
    <property type="entry name" value="EGF-like_CS"/>
</dbReference>
<dbReference type="InterPro" id="IPR000152">
    <property type="entry name" value="EGF-type_Asp/Asn_hydroxyl_site"/>
</dbReference>
<dbReference type="InterPro" id="IPR018097">
    <property type="entry name" value="EGF_Ca-bd_CS"/>
</dbReference>
<dbReference type="SUPFAM" id="SSF57196">
    <property type="entry name" value="EGF/Laminin"/>
    <property type="match status" value="3"/>
</dbReference>
<keyword evidence="3" id="KW-0677">Repeat</keyword>
<feature type="domain" description="EGF-like" evidence="7">
    <location>
        <begin position="100"/>
        <end position="136"/>
    </location>
</feature>
<dbReference type="Pfam" id="PF00008">
    <property type="entry name" value="EGF"/>
    <property type="match status" value="2"/>
</dbReference>
<dbReference type="Pfam" id="PF12661">
    <property type="entry name" value="hEGF"/>
    <property type="match status" value="1"/>
</dbReference>
<dbReference type="PROSITE" id="PS50026">
    <property type="entry name" value="EGF_3"/>
    <property type="match status" value="3"/>
</dbReference>
<dbReference type="RefSeq" id="XP_013415168.1">
    <property type="nucleotide sequence ID" value="XM_013559714.1"/>
</dbReference>
<dbReference type="PANTHER" id="PTHR12916">
    <property type="entry name" value="CYTOCHROME C OXIDASE POLYPEPTIDE VIC-2"/>
    <property type="match status" value="1"/>
</dbReference>
<keyword evidence="1 6" id="KW-0245">EGF-like domain</keyword>
<feature type="disulfide bond" evidence="6">
    <location>
        <begin position="88"/>
        <end position="97"/>
    </location>
</feature>
<accession>A0A1S3JXR2</accession>
<dbReference type="GeneID" id="106177060"/>
<gene>
    <name evidence="9" type="primary">LOC106177060</name>
</gene>
<dbReference type="KEGG" id="lak:106177060"/>
<dbReference type="PROSITE" id="PS01187">
    <property type="entry name" value="EGF_CA"/>
    <property type="match status" value="2"/>
</dbReference>
<evidence type="ECO:0000313" key="9">
    <source>
        <dbReference type="RefSeq" id="XP_013415168.1"/>
    </source>
</evidence>
<dbReference type="FunFam" id="2.10.25.10:FF:000004">
    <property type="entry name" value="Neurogenic locus notch 1"/>
    <property type="match status" value="1"/>
</dbReference>
<protein>
    <submittedName>
        <fullName evidence="9">Fibropellin-3-like</fullName>
    </submittedName>
</protein>
<feature type="domain" description="EGF-like" evidence="7">
    <location>
        <begin position="138"/>
        <end position="174"/>
    </location>
</feature>
<comment type="caution">
    <text evidence="6">Lacks conserved residue(s) required for the propagation of feature annotation.</text>
</comment>
<dbReference type="SMART" id="SM00179">
    <property type="entry name" value="EGF_CA"/>
    <property type="match status" value="3"/>
</dbReference>
<dbReference type="GO" id="GO:0005112">
    <property type="term" value="F:Notch binding"/>
    <property type="evidence" value="ECO:0007669"/>
    <property type="project" value="TreeGrafter"/>
</dbReference>
<dbReference type="GO" id="GO:0007219">
    <property type="term" value="P:Notch signaling pathway"/>
    <property type="evidence" value="ECO:0007669"/>
    <property type="project" value="TreeGrafter"/>
</dbReference>
<dbReference type="FunFam" id="2.10.25.10:FF:001204">
    <property type="entry name" value="Predicted protein"/>
    <property type="match status" value="1"/>
</dbReference>
<proteinExistence type="predicted"/>
<keyword evidence="8" id="KW-1185">Reference proteome</keyword>
<evidence type="ECO:0000259" key="7">
    <source>
        <dbReference type="PROSITE" id="PS50026"/>
    </source>
</evidence>
<dbReference type="STRING" id="7574.A0A1S3JXR2"/>
<dbReference type="Gene3D" id="2.10.25.10">
    <property type="entry name" value="Laminin"/>
    <property type="match status" value="3"/>
</dbReference>